<accession>A0A344TDH7</accession>
<name>A0A344TDH7_9BACT</name>
<evidence type="ECO:0000256" key="1">
    <source>
        <dbReference type="SAM" id="Phobius"/>
    </source>
</evidence>
<proteinExistence type="predicted"/>
<sequence>MKTKDQTINFRLDEPTRQLLKDFAQELHLKESEFIRKAIVSFKELTGQVQAAAQDREIIQEQEAQLKQLRYLLEAYEKNETFTTLFKNIKGHTIEGKKISSKSDLIELLAKNAAVEIVEATSETEESTLSLSPVVLQAHVTPETVEEPITRQHIINFLKRNWLWLVGMGLAVAAFVFWRWTATMKFRPKIIQYSPSKSEEPLLAA</sequence>
<dbReference type="KEGG" id="run:DR864_02610"/>
<dbReference type="OrthoDB" id="9824411at2"/>
<evidence type="ECO:0008006" key="4">
    <source>
        <dbReference type="Google" id="ProtNLM"/>
    </source>
</evidence>
<dbReference type="EMBL" id="CP030850">
    <property type="protein sequence ID" value="AXE16698.1"/>
    <property type="molecule type" value="Genomic_DNA"/>
</dbReference>
<dbReference type="AlphaFoldDB" id="A0A344TDH7"/>
<keyword evidence="1" id="KW-1133">Transmembrane helix</keyword>
<feature type="transmembrane region" description="Helical" evidence="1">
    <location>
        <begin position="162"/>
        <end position="180"/>
    </location>
</feature>
<evidence type="ECO:0000313" key="2">
    <source>
        <dbReference type="EMBL" id="AXE16698.1"/>
    </source>
</evidence>
<keyword evidence="1" id="KW-0812">Transmembrane</keyword>
<protein>
    <recommendedName>
        <fullName evidence="4">Ribbon-helix-helix protein, copG family</fullName>
    </recommendedName>
</protein>
<reference evidence="2 3" key="1">
    <citation type="submission" date="2018-07" db="EMBL/GenBank/DDBJ databases">
        <title>Genome sequencing of Runella.</title>
        <authorList>
            <person name="Baek M.-G."/>
            <person name="Yi H."/>
        </authorList>
    </citation>
    <scope>NUCLEOTIDE SEQUENCE [LARGE SCALE GENOMIC DNA]</scope>
    <source>
        <strain evidence="2 3">HYN0085</strain>
    </source>
</reference>
<evidence type="ECO:0000313" key="3">
    <source>
        <dbReference type="Proteomes" id="UP000251993"/>
    </source>
</evidence>
<dbReference type="RefSeq" id="WP_114065485.1">
    <property type="nucleotide sequence ID" value="NZ_CP030850.1"/>
</dbReference>
<gene>
    <name evidence="2" type="ORF">DR864_02610</name>
</gene>
<organism evidence="2 3">
    <name type="scientific">Runella rosea</name>
    <dbReference type="NCBI Taxonomy" id="2259595"/>
    <lineage>
        <taxon>Bacteria</taxon>
        <taxon>Pseudomonadati</taxon>
        <taxon>Bacteroidota</taxon>
        <taxon>Cytophagia</taxon>
        <taxon>Cytophagales</taxon>
        <taxon>Spirosomataceae</taxon>
        <taxon>Runella</taxon>
    </lineage>
</organism>
<keyword evidence="3" id="KW-1185">Reference proteome</keyword>
<dbReference type="Proteomes" id="UP000251993">
    <property type="component" value="Chromosome"/>
</dbReference>
<keyword evidence="1" id="KW-0472">Membrane</keyword>